<evidence type="ECO:0000313" key="2">
    <source>
        <dbReference type="EMBL" id="VFQ71354.1"/>
    </source>
</evidence>
<feature type="compositionally biased region" description="Polar residues" evidence="1">
    <location>
        <begin position="1"/>
        <end position="15"/>
    </location>
</feature>
<organism evidence="2 3">
    <name type="scientific">Cuscuta campestris</name>
    <dbReference type="NCBI Taxonomy" id="132261"/>
    <lineage>
        <taxon>Eukaryota</taxon>
        <taxon>Viridiplantae</taxon>
        <taxon>Streptophyta</taxon>
        <taxon>Embryophyta</taxon>
        <taxon>Tracheophyta</taxon>
        <taxon>Spermatophyta</taxon>
        <taxon>Magnoliopsida</taxon>
        <taxon>eudicotyledons</taxon>
        <taxon>Gunneridae</taxon>
        <taxon>Pentapetalae</taxon>
        <taxon>asterids</taxon>
        <taxon>lamiids</taxon>
        <taxon>Solanales</taxon>
        <taxon>Convolvulaceae</taxon>
        <taxon>Cuscuteae</taxon>
        <taxon>Cuscuta</taxon>
        <taxon>Cuscuta subgen. Grammica</taxon>
        <taxon>Cuscuta sect. Cleistogrammica</taxon>
    </lineage>
</organism>
<accession>A0A484L587</accession>
<dbReference type="EMBL" id="OOIL02001012">
    <property type="protein sequence ID" value="VFQ71354.1"/>
    <property type="molecule type" value="Genomic_DNA"/>
</dbReference>
<sequence length="77" mass="8901">MTSPNDMASPNTHQDIPSRDRPGREPGLGVLVRTRKHQLRNMSWAHRVARHGRPRVKVSLMFPSFTINMLVTLSWRN</sequence>
<evidence type="ECO:0000256" key="1">
    <source>
        <dbReference type="SAM" id="MobiDB-lite"/>
    </source>
</evidence>
<evidence type="ECO:0000313" key="3">
    <source>
        <dbReference type="Proteomes" id="UP000595140"/>
    </source>
</evidence>
<proteinExistence type="predicted"/>
<keyword evidence="3" id="KW-1185">Reference proteome</keyword>
<feature type="region of interest" description="Disordered" evidence="1">
    <location>
        <begin position="1"/>
        <end position="27"/>
    </location>
</feature>
<dbReference type="Proteomes" id="UP000595140">
    <property type="component" value="Unassembled WGS sequence"/>
</dbReference>
<gene>
    <name evidence="2" type="ORF">CCAM_LOCUS13130</name>
</gene>
<protein>
    <submittedName>
        <fullName evidence="2">Uncharacterized protein</fullName>
    </submittedName>
</protein>
<reference evidence="2 3" key="1">
    <citation type="submission" date="2018-04" db="EMBL/GenBank/DDBJ databases">
        <authorList>
            <person name="Vogel A."/>
        </authorList>
    </citation>
    <scope>NUCLEOTIDE SEQUENCE [LARGE SCALE GENOMIC DNA]</scope>
</reference>
<dbReference type="AlphaFoldDB" id="A0A484L587"/>
<name>A0A484L587_9ASTE</name>